<evidence type="ECO:0000313" key="10">
    <source>
        <dbReference type="Proteomes" id="UP000594118"/>
    </source>
</evidence>
<feature type="transmembrane region" description="Helical" evidence="7">
    <location>
        <begin position="38"/>
        <end position="57"/>
    </location>
</feature>
<name>A0A7L9WTJ4_9RHOB</name>
<dbReference type="Gene3D" id="1.10.3720.10">
    <property type="entry name" value="MetI-like"/>
    <property type="match status" value="1"/>
</dbReference>
<dbReference type="AlphaFoldDB" id="A0A7L9WTJ4"/>
<evidence type="ECO:0000256" key="6">
    <source>
        <dbReference type="ARBA" id="ARBA00023136"/>
    </source>
</evidence>
<evidence type="ECO:0000256" key="5">
    <source>
        <dbReference type="ARBA" id="ARBA00022989"/>
    </source>
</evidence>
<dbReference type="Pfam" id="PF00528">
    <property type="entry name" value="BPD_transp_1"/>
    <property type="match status" value="1"/>
</dbReference>
<keyword evidence="4 7" id="KW-0812">Transmembrane</keyword>
<evidence type="ECO:0000256" key="4">
    <source>
        <dbReference type="ARBA" id="ARBA00022692"/>
    </source>
</evidence>
<keyword evidence="2 7" id="KW-0813">Transport</keyword>
<dbReference type="InterPro" id="IPR035906">
    <property type="entry name" value="MetI-like_sf"/>
</dbReference>
<dbReference type="EMBL" id="CP045201">
    <property type="protein sequence ID" value="QOL83047.1"/>
    <property type="molecule type" value="Genomic_DNA"/>
</dbReference>
<evidence type="ECO:0000313" key="9">
    <source>
        <dbReference type="EMBL" id="QOL83047.1"/>
    </source>
</evidence>
<feature type="domain" description="ABC transmembrane type-1" evidence="8">
    <location>
        <begin position="27"/>
        <end position="215"/>
    </location>
</feature>
<evidence type="ECO:0000256" key="1">
    <source>
        <dbReference type="ARBA" id="ARBA00004651"/>
    </source>
</evidence>
<feature type="transmembrane region" description="Helical" evidence="7">
    <location>
        <begin position="192"/>
        <end position="214"/>
    </location>
</feature>
<feature type="transmembrane region" description="Helical" evidence="7">
    <location>
        <begin position="145"/>
        <end position="172"/>
    </location>
</feature>
<reference evidence="9 10" key="1">
    <citation type="submission" date="2019-10" db="EMBL/GenBank/DDBJ databases">
        <title>Pseudopuniceibacterium sp. HQ09 islated from Antarctica.</title>
        <authorList>
            <person name="Liao L."/>
            <person name="Su S."/>
            <person name="Chen B."/>
            <person name="Yu Y."/>
        </authorList>
    </citation>
    <scope>NUCLEOTIDE SEQUENCE [LARGE SCALE GENOMIC DNA]</scope>
    <source>
        <strain evidence="9 10">HQ09</strain>
    </source>
</reference>
<protein>
    <submittedName>
        <fullName evidence="9">ABC transporter permease subunit</fullName>
    </submittedName>
</protein>
<feature type="transmembrane region" description="Helical" evidence="7">
    <location>
        <begin position="69"/>
        <end position="91"/>
    </location>
</feature>
<feature type="transmembrane region" description="Helical" evidence="7">
    <location>
        <begin position="97"/>
        <end position="116"/>
    </location>
</feature>
<dbReference type="GO" id="GO:0055085">
    <property type="term" value="P:transmembrane transport"/>
    <property type="evidence" value="ECO:0007669"/>
    <property type="project" value="InterPro"/>
</dbReference>
<keyword evidence="5 7" id="KW-1133">Transmembrane helix</keyword>
<dbReference type="InterPro" id="IPR000515">
    <property type="entry name" value="MetI-like"/>
</dbReference>
<evidence type="ECO:0000259" key="8">
    <source>
        <dbReference type="PROSITE" id="PS50928"/>
    </source>
</evidence>
<dbReference type="KEGG" id="pshq:F3W81_01175"/>
<organism evidence="9 10">
    <name type="scientific">Pseudooceanicola spongiae</name>
    <dbReference type="NCBI Taxonomy" id="2613965"/>
    <lineage>
        <taxon>Bacteria</taxon>
        <taxon>Pseudomonadati</taxon>
        <taxon>Pseudomonadota</taxon>
        <taxon>Alphaproteobacteria</taxon>
        <taxon>Rhodobacterales</taxon>
        <taxon>Paracoccaceae</taxon>
        <taxon>Pseudooceanicola</taxon>
    </lineage>
</organism>
<comment type="subcellular location">
    <subcellularLocation>
        <location evidence="1 7">Cell membrane</location>
        <topology evidence="1 7">Multi-pass membrane protein</topology>
    </subcellularLocation>
</comment>
<evidence type="ECO:0000256" key="2">
    <source>
        <dbReference type="ARBA" id="ARBA00022448"/>
    </source>
</evidence>
<gene>
    <name evidence="9" type="ORF">F3W81_01175</name>
</gene>
<comment type="similarity">
    <text evidence="7">Belongs to the binding-protein-dependent transport system permease family.</text>
</comment>
<dbReference type="SUPFAM" id="SSF161098">
    <property type="entry name" value="MetI-like"/>
    <property type="match status" value="1"/>
</dbReference>
<dbReference type="PANTHER" id="PTHR30151:SF20">
    <property type="entry name" value="ABC TRANSPORTER PERMEASE PROTEIN HI_0355-RELATED"/>
    <property type="match status" value="1"/>
</dbReference>
<proteinExistence type="inferred from homology"/>
<dbReference type="Proteomes" id="UP000594118">
    <property type="component" value="Chromosome"/>
</dbReference>
<keyword evidence="3" id="KW-1003">Cell membrane</keyword>
<accession>A0A7L9WTJ4</accession>
<evidence type="ECO:0000256" key="7">
    <source>
        <dbReference type="RuleBase" id="RU363032"/>
    </source>
</evidence>
<dbReference type="PANTHER" id="PTHR30151">
    <property type="entry name" value="ALKANE SULFONATE ABC TRANSPORTER-RELATED, MEMBRANE SUBUNIT"/>
    <property type="match status" value="1"/>
</dbReference>
<sequence length="227" mass="24535">MEMPRYLLPSPQATMATLWSMLLSGELLPHLWFTLRNILLGLAIGAGTGIVGAYALYKLPRLATLLDGPLVVFQTAPKIALAPLFVVWFGLGLTAKLVLIFSLVFFPVLVGALAGFRGIDSRMHDIAKLLKLNPFQRFWRIDMMAALPGIFVGLKIGAVQALVGAVLAEWISGSDGLGYLMTYAGATYKTPLLFGAVLLTSTLGIVLHAALTILESRLLAWKVQDGR</sequence>
<dbReference type="PROSITE" id="PS50928">
    <property type="entry name" value="ABC_TM1"/>
    <property type="match status" value="1"/>
</dbReference>
<keyword evidence="6 7" id="KW-0472">Membrane</keyword>
<keyword evidence="10" id="KW-1185">Reference proteome</keyword>
<evidence type="ECO:0000256" key="3">
    <source>
        <dbReference type="ARBA" id="ARBA00022475"/>
    </source>
</evidence>
<dbReference type="CDD" id="cd06261">
    <property type="entry name" value="TM_PBP2"/>
    <property type="match status" value="1"/>
</dbReference>
<dbReference type="GO" id="GO:0005886">
    <property type="term" value="C:plasma membrane"/>
    <property type="evidence" value="ECO:0007669"/>
    <property type="project" value="UniProtKB-SubCell"/>
</dbReference>